<sequence length="513" mass="56927">MYKFVKRDEALDETMGGDSLYALTQANNEVYAKIMAIYRAYVNEKDKHTIAEAGVSYFSMLELFNNLLGDSDAALNDDRIAAELFKRNAEKARAITGKTNAPAFITHLDSTIEATAASFRETLAALRNSFKLTYRHTDIVSLLKTTKVVTKPGLVKSRVFETAYILDRILDKKRFLATSLLLGIMHVERFQTHKDTDTKRPYYNQGSALFTLLTFSYTPALSVEQNKAWSEKVLSIFEETPQDDTFSKEELIGQLRRLHMGLKWATELATEVEKKGAAGVQAQIAHWKKKIAGHEKSLQALKSDRVQYGWKMFGSCLGIYNELLPTTYVEAAEMWGQFNAPGYKRVVSDDSPSPMGREGMLDTFDKALGAESFWEKTDFASFGLTLSASALTEMSYVGPVARIIGWYTSSNHAGLTCSDCKTVHGSRVSLVRLWHRCSNCQKVYCAHCASGLALYVVMALGVVGTVGGWWMGMGTALYSATVGWATGSTATHTTSRFMARKCKSCGTQTAALY</sequence>
<gene>
    <name evidence="2" type="ORF">D7Y13_01935</name>
</gene>
<name>A0ABX9QSS3_9BACT</name>
<keyword evidence="1" id="KW-0472">Membrane</keyword>
<dbReference type="RefSeq" id="WP_120582594.1">
    <property type="nucleotide sequence ID" value="NZ_RAWI01000007.1"/>
</dbReference>
<keyword evidence="3" id="KW-1185">Reference proteome</keyword>
<evidence type="ECO:0000256" key="1">
    <source>
        <dbReference type="SAM" id="Phobius"/>
    </source>
</evidence>
<accession>A0ABX9QSS3</accession>
<dbReference type="Proteomes" id="UP000278907">
    <property type="component" value="Unassembled WGS sequence"/>
</dbReference>
<proteinExistence type="predicted"/>
<evidence type="ECO:0000313" key="3">
    <source>
        <dbReference type="Proteomes" id="UP000278907"/>
    </source>
</evidence>
<evidence type="ECO:0000313" key="2">
    <source>
        <dbReference type="EMBL" id="RKI16724.1"/>
    </source>
</evidence>
<comment type="caution">
    <text evidence="2">The sequence shown here is derived from an EMBL/GenBank/DDBJ whole genome shotgun (WGS) entry which is preliminary data.</text>
</comment>
<protein>
    <submittedName>
        <fullName evidence="2">Uncharacterized protein</fullName>
    </submittedName>
</protein>
<keyword evidence="1" id="KW-1133">Transmembrane helix</keyword>
<keyword evidence="1" id="KW-0812">Transmembrane</keyword>
<feature type="transmembrane region" description="Helical" evidence="1">
    <location>
        <begin position="452"/>
        <end position="471"/>
    </location>
</feature>
<reference evidence="2 3" key="1">
    <citation type="submission" date="2018-09" db="EMBL/GenBank/DDBJ databases">
        <authorList>
            <person name="Livingstone P.G."/>
            <person name="Whitworth D.E."/>
        </authorList>
    </citation>
    <scope>NUCLEOTIDE SEQUENCE [LARGE SCALE GENOMIC DNA]</scope>
    <source>
        <strain evidence="2 3">CA031B</strain>
    </source>
</reference>
<dbReference type="EMBL" id="RAWI01000007">
    <property type="protein sequence ID" value="RKI16724.1"/>
    <property type="molecule type" value="Genomic_DNA"/>
</dbReference>
<organism evidence="2 3">
    <name type="scientific">Corallococcus praedator</name>
    <dbReference type="NCBI Taxonomy" id="2316724"/>
    <lineage>
        <taxon>Bacteria</taxon>
        <taxon>Pseudomonadati</taxon>
        <taxon>Myxococcota</taxon>
        <taxon>Myxococcia</taxon>
        <taxon>Myxococcales</taxon>
        <taxon>Cystobacterineae</taxon>
        <taxon>Myxococcaceae</taxon>
        <taxon>Corallococcus</taxon>
    </lineage>
</organism>